<dbReference type="KEGG" id="tim:GMBLW1_18690"/>
<reference evidence="1" key="1">
    <citation type="submission" date="2019-04" db="EMBL/GenBank/DDBJ databases">
        <authorList>
            <consortium name="Science for Life Laboratories"/>
        </authorList>
    </citation>
    <scope>NUCLEOTIDE SEQUENCE</scope>
    <source>
        <strain evidence="1">MBLW1</strain>
    </source>
</reference>
<accession>A0A6C2YLA6</accession>
<evidence type="ECO:0000313" key="2">
    <source>
        <dbReference type="Proteomes" id="UP000464378"/>
    </source>
</evidence>
<dbReference type="Proteomes" id="UP000464378">
    <property type="component" value="Chromosome"/>
</dbReference>
<keyword evidence="2" id="KW-1185">Reference proteome</keyword>
<proteinExistence type="predicted"/>
<dbReference type="EMBL" id="LR586016">
    <property type="protein sequence ID" value="VIP02091.1"/>
    <property type="molecule type" value="Genomic_DNA"/>
</dbReference>
<dbReference type="RefSeq" id="WP_232055997.1">
    <property type="nucleotide sequence ID" value="NZ_LR593887.1"/>
</dbReference>
<name>A0A6C2YLA6_9BACT</name>
<dbReference type="InParanoid" id="A0A6C2YLA6"/>
<protein>
    <submittedName>
        <fullName evidence="1">Uncharacterized protein</fullName>
    </submittedName>
</protein>
<evidence type="ECO:0000313" key="1">
    <source>
        <dbReference type="EMBL" id="VIP02091.1"/>
    </source>
</evidence>
<sequence>MIDRDGFEAWLMSTEDTNKQFLSELPDEISHRLNFTLESLDVLERWLLDKYDSPADILQPSENWFIDQASKYVGETVRRNAGGTWNINLDDPSLVFYGLPVVTRANGYSDCPASLVTASLDRRRGNFIRTVVENIVRESR</sequence>
<gene>
    <name evidence="1" type="ORF">GMBLW1_18690</name>
</gene>
<organism evidence="1">
    <name type="scientific">Tuwongella immobilis</name>
    <dbReference type="NCBI Taxonomy" id="692036"/>
    <lineage>
        <taxon>Bacteria</taxon>
        <taxon>Pseudomonadati</taxon>
        <taxon>Planctomycetota</taxon>
        <taxon>Planctomycetia</taxon>
        <taxon>Gemmatales</taxon>
        <taxon>Gemmataceae</taxon>
        <taxon>Tuwongella</taxon>
    </lineage>
</organism>
<dbReference type="EMBL" id="LR593887">
    <property type="protein sequence ID" value="VTS00359.1"/>
    <property type="molecule type" value="Genomic_DNA"/>
</dbReference>
<dbReference type="AlphaFoldDB" id="A0A6C2YLA6"/>